<keyword evidence="2" id="KW-1185">Reference proteome</keyword>
<dbReference type="EMBL" id="QTSX02003575">
    <property type="protein sequence ID" value="KAJ9070429.1"/>
    <property type="molecule type" value="Genomic_DNA"/>
</dbReference>
<proteinExistence type="predicted"/>
<organism evidence="1 2">
    <name type="scientific">Entomophthora muscae</name>
    <dbReference type="NCBI Taxonomy" id="34485"/>
    <lineage>
        <taxon>Eukaryota</taxon>
        <taxon>Fungi</taxon>
        <taxon>Fungi incertae sedis</taxon>
        <taxon>Zoopagomycota</taxon>
        <taxon>Entomophthoromycotina</taxon>
        <taxon>Entomophthoromycetes</taxon>
        <taxon>Entomophthorales</taxon>
        <taxon>Entomophthoraceae</taxon>
        <taxon>Entomophthora</taxon>
    </lineage>
</organism>
<evidence type="ECO:0000313" key="2">
    <source>
        <dbReference type="Proteomes" id="UP001165960"/>
    </source>
</evidence>
<protein>
    <submittedName>
        <fullName evidence="1">Uncharacterized protein</fullName>
    </submittedName>
</protein>
<accession>A0ACC2T700</accession>
<dbReference type="Proteomes" id="UP001165960">
    <property type="component" value="Unassembled WGS sequence"/>
</dbReference>
<evidence type="ECO:0000313" key="1">
    <source>
        <dbReference type="EMBL" id="KAJ9070429.1"/>
    </source>
</evidence>
<gene>
    <name evidence="1" type="ORF">DSO57_1008169</name>
</gene>
<sequence>MKAVKLVILLVLGLGVAAREAELDCLEGLDISLIGGETYKNATFYWNTRLTSPEPAAVICPKNTGDVICAVKCAAKSTSILVRSGRHSFEGYWQGNKGGVVVDLRNMKKIEVNKKKRQVTVKAGALIGHLFAKLWEEDKGVLPHGLQIMLALVARHLAVDLLLDVDENNKKDLFFALCGAGDSSFGVVTQFTFSYIKDQNDFNVAHYNWNAGRNNFTNIVESVMKYYNSITTPAAGSDLTLSPGSHIELCITYSDERNKNNRYIKELEGIIKTWDKKDVQSTDQLKAFLFFDDFGKQSQRDIETLCNTPPVTW</sequence>
<reference evidence="1" key="1">
    <citation type="submission" date="2022-04" db="EMBL/GenBank/DDBJ databases">
        <title>Genome of the entomopathogenic fungus Entomophthora muscae.</title>
        <authorList>
            <person name="Elya C."/>
            <person name="Lovett B.R."/>
            <person name="Lee E."/>
            <person name="Macias A.M."/>
            <person name="Hajek A.E."/>
            <person name="De Bivort B.L."/>
            <person name="Kasson M.T."/>
            <person name="De Fine Licht H.H."/>
            <person name="Stajich J.E."/>
        </authorList>
    </citation>
    <scope>NUCLEOTIDE SEQUENCE</scope>
    <source>
        <strain evidence="1">Berkeley</strain>
    </source>
</reference>
<name>A0ACC2T700_9FUNG</name>
<comment type="caution">
    <text evidence="1">The sequence shown here is derived from an EMBL/GenBank/DDBJ whole genome shotgun (WGS) entry which is preliminary data.</text>
</comment>